<dbReference type="Proteomes" id="UP001057381">
    <property type="component" value="Chromosome"/>
</dbReference>
<evidence type="ECO:0000313" key="1">
    <source>
        <dbReference type="EMBL" id="UTH14868.1"/>
    </source>
</evidence>
<accession>A0A9Q9BNM3</accession>
<sequence length="90" mass="10315">MMNLTIDDAVITDLVKQQVSTIIAEYKMEFATVDIWQLAEITSLSRSTLLAKFTCEPELVEVTRRVGTRVVYLYPDVIDAYKKVLERVSE</sequence>
<name>A0A9Q9BNM3_9STAP</name>
<dbReference type="KEGG" id="mequ:KFV11_05150"/>
<reference evidence="1" key="1">
    <citation type="submission" date="2021-04" db="EMBL/GenBank/DDBJ databases">
        <title>Complete Genome Sequences of Macrococcus spp. from dog and cattle.</title>
        <authorList>
            <person name="Schwendener S."/>
            <person name="Perreten V."/>
        </authorList>
    </citation>
    <scope>NUCLEOTIDE SEQUENCE</scope>
    <source>
        <strain evidence="1">Epi0143-OL</strain>
    </source>
</reference>
<evidence type="ECO:0000313" key="2">
    <source>
        <dbReference type="Proteomes" id="UP001057381"/>
    </source>
</evidence>
<protein>
    <submittedName>
        <fullName evidence="1">Uncharacterized protein</fullName>
    </submittedName>
</protein>
<dbReference type="AlphaFoldDB" id="A0A9Q9BNM3"/>
<proteinExistence type="predicted"/>
<gene>
    <name evidence="1" type="ORF">KFV11_05150</name>
</gene>
<dbReference type="EMBL" id="CP073809">
    <property type="protein sequence ID" value="UTH14868.1"/>
    <property type="molecule type" value="Genomic_DNA"/>
</dbReference>
<organism evidence="1 2">
    <name type="scientific">Macrococcus equipercicus</name>
    <dbReference type="NCBI Taxonomy" id="69967"/>
    <lineage>
        <taxon>Bacteria</taxon>
        <taxon>Bacillati</taxon>
        <taxon>Bacillota</taxon>
        <taxon>Bacilli</taxon>
        <taxon>Bacillales</taxon>
        <taxon>Staphylococcaceae</taxon>
        <taxon>Macrococcus</taxon>
    </lineage>
</organism>